<reference evidence="12" key="1">
    <citation type="submission" date="2019-09" db="EMBL/GenBank/DDBJ databases">
        <title>Draft genome information of white flower Hibiscus syriacus.</title>
        <authorList>
            <person name="Kim Y.-M."/>
        </authorList>
    </citation>
    <scope>NUCLEOTIDE SEQUENCE [LARGE SCALE GENOMIC DNA]</scope>
    <source>
        <strain evidence="12">YM2019G1</strain>
    </source>
</reference>
<evidence type="ECO:0000313" key="13">
    <source>
        <dbReference type="Proteomes" id="UP000436088"/>
    </source>
</evidence>
<keyword evidence="5" id="KW-0732">Signal</keyword>
<dbReference type="GO" id="GO:0004714">
    <property type="term" value="F:transmembrane receptor protein tyrosine kinase activity"/>
    <property type="evidence" value="ECO:0007669"/>
    <property type="project" value="InterPro"/>
</dbReference>
<dbReference type="GO" id="GO:0004674">
    <property type="term" value="F:protein serine/threonine kinase activity"/>
    <property type="evidence" value="ECO:0007669"/>
    <property type="project" value="UniProtKB-KW"/>
</dbReference>
<keyword evidence="3" id="KW-0808">Transferase</keyword>
<keyword evidence="6" id="KW-0547">Nucleotide-binding</keyword>
<dbReference type="GO" id="GO:0005524">
    <property type="term" value="F:ATP binding"/>
    <property type="evidence" value="ECO:0007669"/>
    <property type="project" value="UniProtKB-KW"/>
</dbReference>
<evidence type="ECO:0000259" key="11">
    <source>
        <dbReference type="Pfam" id="PF12819"/>
    </source>
</evidence>
<organism evidence="12 13">
    <name type="scientific">Hibiscus syriacus</name>
    <name type="common">Rose of Sharon</name>
    <dbReference type="NCBI Taxonomy" id="106335"/>
    <lineage>
        <taxon>Eukaryota</taxon>
        <taxon>Viridiplantae</taxon>
        <taxon>Streptophyta</taxon>
        <taxon>Embryophyta</taxon>
        <taxon>Tracheophyta</taxon>
        <taxon>Spermatophyta</taxon>
        <taxon>Magnoliopsida</taxon>
        <taxon>eudicotyledons</taxon>
        <taxon>Gunneridae</taxon>
        <taxon>Pentapetalae</taxon>
        <taxon>rosids</taxon>
        <taxon>malvids</taxon>
        <taxon>Malvales</taxon>
        <taxon>Malvaceae</taxon>
        <taxon>Malvoideae</taxon>
        <taxon>Hibiscus</taxon>
    </lineage>
</organism>
<evidence type="ECO:0000256" key="6">
    <source>
        <dbReference type="ARBA" id="ARBA00022741"/>
    </source>
</evidence>
<dbReference type="Proteomes" id="UP000436088">
    <property type="component" value="Unassembled WGS sequence"/>
</dbReference>
<evidence type="ECO:0000256" key="1">
    <source>
        <dbReference type="ARBA" id="ARBA00004479"/>
    </source>
</evidence>
<evidence type="ECO:0000256" key="10">
    <source>
        <dbReference type="ARBA" id="ARBA00023180"/>
    </source>
</evidence>
<keyword evidence="8" id="KW-1133">Transmembrane helix</keyword>
<keyword evidence="4" id="KW-0812">Transmembrane</keyword>
<dbReference type="AlphaFoldDB" id="A0A6A2ZWI8"/>
<keyword evidence="2" id="KW-0723">Serine/threonine-protein kinase</keyword>
<dbReference type="InterPro" id="IPR045272">
    <property type="entry name" value="ANXUR1/2-like"/>
</dbReference>
<proteinExistence type="predicted"/>
<keyword evidence="2" id="KW-0418">Kinase</keyword>
<dbReference type="PANTHER" id="PTHR34590:SF5">
    <property type="entry name" value="OS04G0586500 PROTEIN"/>
    <property type="match status" value="1"/>
</dbReference>
<keyword evidence="10" id="KW-0325">Glycoprotein</keyword>
<gene>
    <name evidence="12" type="ORF">F3Y22_tig00110729pilonHSYRG00109</name>
</gene>
<protein>
    <recommendedName>
        <fullName evidence="11">Malectin-like domain-containing protein</fullName>
    </recommendedName>
</protein>
<evidence type="ECO:0000256" key="4">
    <source>
        <dbReference type="ARBA" id="ARBA00022692"/>
    </source>
</evidence>
<evidence type="ECO:0000256" key="3">
    <source>
        <dbReference type="ARBA" id="ARBA00022679"/>
    </source>
</evidence>
<sequence length="229" mass="26010">MASITSRQDHSVSQVPYMNARVFHDEFTYSFQVSPGPKFFRLYFYSTQYFGFDGIASFLSVTANHHLLLSNFSASLTLSGEYDQQASLFKEFMIPCLETEELNVIFSPSFNSSAFVNDIEVVSMFQSQVTTVVKGSVRYVYPEYYRRQQLIEKYDVYSIGVVLFEVLCARPSMIPGLPKDQVNLARGGKIFQATGNLENIMDPCLMGDISPVPTKIWGALPRVVFETWE</sequence>
<feature type="domain" description="Malectin-like" evidence="11">
    <location>
        <begin position="3"/>
        <end position="146"/>
    </location>
</feature>
<evidence type="ECO:0000313" key="12">
    <source>
        <dbReference type="EMBL" id="KAE8695235.1"/>
    </source>
</evidence>
<keyword evidence="13" id="KW-1185">Reference proteome</keyword>
<evidence type="ECO:0000256" key="2">
    <source>
        <dbReference type="ARBA" id="ARBA00022527"/>
    </source>
</evidence>
<dbReference type="Pfam" id="PF12819">
    <property type="entry name" value="Malectin_like"/>
    <property type="match status" value="1"/>
</dbReference>
<evidence type="ECO:0000256" key="8">
    <source>
        <dbReference type="ARBA" id="ARBA00022989"/>
    </source>
</evidence>
<accession>A0A6A2ZWI8</accession>
<dbReference type="EMBL" id="VEPZ02001092">
    <property type="protein sequence ID" value="KAE8695235.1"/>
    <property type="molecule type" value="Genomic_DNA"/>
</dbReference>
<dbReference type="Gene3D" id="1.10.510.10">
    <property type="entry name" value="Transferase(Phosphotransferase) domain 1"/>
    <property type="match status" value="1"/>
</dbReference>
<comment type="caution">
    <text evidence="12">The sequence shown here is derived from an EMBL/GenBank/DDBJ whole genome shotgun (WGS) entry which is preliminary data.</text>
</comment>
<dbReference type="InterPro" id="IPR011009">
    <property type="entry name" value="Kinase-like_dom_sf"/>
</dbReference>
<evidence type="ECO:0000256" key="5">
    <source>
        <dbReference type="ARBA" id="ARBA00022729"/>
    </source>
</evidence>
<dbReference type="GO" id="GO:0016020">
    <property type="term" value="C:membrane"/>
    <property type="evidence" value="ECO:0007669"/>
    <property type="project" value="UniProtKB-SubCell"/>
</dbReference>
<evidence type="ECO:0000256" key="7">
    <source>
        <dbReference type="ARBA" id="ARBA00022840"/>
    </source>
</evidence>
<keyword evidence="7" id="KW-0067">ATP-binding</keyword>
<dbReference type="InterPro" id="IPR024788">
    <property type="entry name" value="Malectin-like_Carb-bd_dom"/>
</dbReference>
<keyword evidence="9" id="KW-0472">Membrane</keyword>
<dbReference type="SUPFAM" id="SSF56112">
    <property type="entry name" value="Protein kinase-like (PK-like)"/>
    <property type="match status" value="1"/>
</dbReference>
<comment type="subcellular location">
    <subcellularLocation>
        <location evidence="1">Membrane</location>
        <topology evidence="1">Single-pass type I membrane protein</topology>
    </subcellularLocation>
</comment>
<name>A0A6A2ZWI8_HIBSY</name>
<dbReference type="PANTHER" id="PTHR34590">
    <property type="entry name" value="OS03G0124300 PROTEIN-RELATED"/>
    <property type="match status" value="1"/>
</dbReference>
<evidence type="ECO:0000256" key="9">
    <source>
        <dbReference type="ARBA" id="ARBA00023136"/>
    </source>
</evidence>